<feature type="domain" description="Sulfotransferase" evidence="3">
    <location>
        <begin position="79"/>
        <end position="327"/>
    </location>
</feature>
<dbReference type="GO" id="GO:0008146">
    <property type="term" value="F:sulfotransferase activity"/>
    <property type="evidence" value="ECO:0007669"/>
    <property type="project" value="InterPro"/>
</dbReference>
<organism evidence="4 5">
    <name type="scientific">Blomia tropicalis</name>
    <name type="common">Mite</name>
    <dbReference type="NCBI Taxonomy" id="40697"/>
    <lineage>
        <taxon>Eukaryota</taxon>
        <taxon>Metazoa</taxon>
        <taxon>Ecdysozoa</taxon>
        <taxon>Arthropoda</taxon>
        <taxon>Chelicerata</taxon>
        <taxon>Arachnida</taxon>
        <taxon>Acari</taxon>
        <taxon>Acariformes</taxon>
        <taxon>Sarcoptiformes</taxon>
        <taxon>Astigmata</taxon>
        <taxon>Glycyphagoidea</taxon>
        <taxon>Echimyopodidae</taxon>
        <taxon>Blomia</taxon>
    </lineage>
</organism>
<gene>
    <name evidence="4" type="ORF">RDWZM_005079</name>
</gene>
<dbReference type="AlphaFoldDB" id="A0A9Q0M7C5"/>
<dbReference type="OMA" id="QFRRCIA"/>
<name>A0A9Q0M7C5_BLOTA</name>
<evidence type="ECO:0000256" key="1">
    <source>
        <dbReference type="ARBA" id="ARBA00005771"/>
    </source>
</evidence>
<dbReference type="InterPro" id="IPR000863">
    <property type="entry name" value="Sulfotransferase_dom"/>
</dbReference>
<dbReference type="Pfam" id="PF00685">
    <property type="entry name" value="Sulfotransfer_1"/>
    <property type="match status" value="1"/>
</dbReference>
<accession>A0A9Q0M7C5</accession>
<dbReference type="SUPFAM" id="SSF52540">
    <property type="entry name" value="P-loop containing nucleoside triphosphate hydrolases"/>
    <property type="match status" value="1"/>
</dbReference>
<reference evidence="4" key="1">
    <citation type="submission" date="2022-12" db="EMBL/GenBank/DDBJ databases">
        <title>Genome assemblies of Blomia tropicalis.</title>
        <authorList>
            <person name="Cui Y."/>
        </authorList>
    </citation>
    <scope>NUCLEOTIDE SEQUENCE</scope>
    <source>
        <tissue evidence="4">Adult mites</tissue>
    </source>
</reference>
<evidence type="ECO:0000313" key="5">
    <source>
        <dbReference type="Proteomes" id="UP001142055"/>
    </source>
</evidence>
<comment type="caution">
    <text evidence="4">The sequence shown here is derived from an EMBL/GenBank/DDBJ whole genome shotgun (WGS) entry which is preliminary data.</text>
</comment>
<dbReference type="PANTHER" id="PTHR11783">
    <property type="entry name" value="SULFOTRANSFERASE SULT"/>
    <property type="match status" value="1"/>
</dbReference>
<evidence type="ECO:0000259" key="3">
    <source>
        <dbReference type="Pfam" id="PF00685"/>
    </source>
</evidence>
<keyword evidence="2" id="KW-0808">Transferase</keyword>
<dbReference type="Proteomes" id="UP001142055">
    <property type="component" value="Chromosome 2"/>
</dbReference>
<evidence type="ECO:0000256" key="2">
    <source>
        <dbReference type="ARBA" id="ARBA00022679"/>
    </source>
</evidence>
<protein>
    <recommendedName>
        <fullName evidence="3">Sulfotransferase domain-containing protein</fullName>
    </recommendedName>
</protein>
<keyword evidence="5" id="KW-1185">Reference proteome</keyword>
<proteinExistence type="inferred from homology"/>
<evidence type="ECO:0000313" key="4">
    <source>
        <dbReference type="EMBL" id="KAJ6219267.1"/>
    </source>
</evidence>
<dbReference type="Gene3D" id="3.40.50.300">
    <property type="entry name" value="P-loop containing nucleotide triphosphate hydrolases"/>
    <property type="match status" value="1"/>
</dbReference>
<dbReference type="InterPro" id="IPR027417">
    <property type="entry name" value="P-loop_NTPase"/>
</dbReference>
<comment type="similarity">
    <text evidence="1">Belongs to the sulfotransferase 1 family.</text>
</comment>
<dbReference type="EMBL" id="JAPWDV010000002">
    <property type="protein sequence ID" value="KAJ6219267.1"/>
    <property type="molecule type" value="Genomic_DNA"/>
</dbReference>
<sequence length="464" mass="54412">MKGIKNSLKKLSFTRLSVGESTHSNLTEFPELESELESKRSNYRECVAKIAKHGNFEFPEDAIHPRILDAIEDLEIREDDIFMFSYPASNGHLLEDMVRLLVNRDAQNRSEILHGRVKSDSIPVGRLEAANLYGHLRWLKSLKAPRLLASHLPFDLLPKQLHSPMAKIIYLARNPKDHIVAYYYHHRLKGIQISLDDFIDLYLNGYLLYGSYFDHVVSFWQLAKLHPSNVLFISYEELKIVPYQMARLIVDFLDLNLTDEELEEVLSQKHSKIENKNLDEIKEEPETSEINRNRSLKIGKFQGVLGDWINYFNPEQTRKLDYMIRLKFESQQLLLLDDASLAMKRINRFGRLVVHDIEDKRRRYNRNVGNDRSVRSYTALQPNDIIDNGGTWTQTMKSKFRKKPIFTKDEAAFIRKKDKVVILDDRYQPSDGNDHAHSEDRWIIRFVRCLCCCCYSNKREYTSL</sequence>